<feature type="transmembrane region" description="Helical" evidence="3">
    <location>
        <begin position="261"/>
        <end position="282"/>
    </location>
</feature>
<feature type="transmembrane region" description="Helical" evidence="3">
    <location>
        <begin position="42"/>
        <end position="63"/>
    </location>
</feature>
<feature type="transmembrane region" description="Helical" evidence="3">
    <location>
        <begin position="138"/>
        <end position="161"/>
    </location>
</feature>
<dbReference type="PANTHER" id="PTHR36927">
    <property type="entry name" value="BLR4337 PROTEIN"/>
    <property type="match status" value="1"/>
</dbReference>
<dbReference type="Pfam" id="PF01757">
    <property type="entry name" value="Acyl_transf_3"/>
    <property type="match status" value="1"/>
</dbReference>
<feature type="transmembrane region" description="Helical" evidence="3">
    <location>
        <begin position="173"/>
        <end position="192"/>
    </location>
</feature>
<dbReference type="EMBL" id="QNQT01000001">
    <property type="protein sequence ID" value="RDU38769.1"/>
    <property type="molecule type" value="Genomic_DNA"/>
</dbReference>
<dbReference type="PANTHER" id="PTHR36927:SF1">
    <property type="entry name" value="MDO-LIKE PROTEIN"/>
    <property type="match status" value="1"/>
</dbReference>
<feature type="transmembrane region" description="Helical" evidence="3">
    <location>
        <begin position="229"/>
        <end position="249"/>
    </location>
</feature>
<keyword evidence="5" id="KW-0808">Transferase</keyword>
<keyword evidence="3" id="KW-1133">Transmembrane helix</keyword>
<dbReference type="AlphaFoldDB" id="A0A3D8GX38"/>
<dbReference type="Proteomes" id="UP000257144">
    <property type="component" value="Unassembled WGS sequence"/>
</dbReference>
<reference evidence="5 6" key="1">
    <citation type="submission" date="2018-07" db="EMBL/GenBank/DDBJ databases">
        <title>Bacillus sp. YLB-04 draft genome sequence.</title>
        <authorList>
            <person name="Yu L."/>
            <person name="Tang X."/>
        </authorList>
    </citation>
    <scope>NUCLEOTIDE SEQUENCE [LARGE SCALE GENOMIC DNA]</scope>
    <source>
        <strain evidence="5 6">YLB-04</strain>
    </source>
</reference>
<keyword evidence="5" id="KW-0012">Acyltransferase</keyword>
<feature type="domain" description="Acyltransferase 3" evidence="4">
    <location>
        <begin position="5"/>
        <end position="284"/>
    </location>
</feature>
<dbReference type="OrthoDB" id="5446016at2"/>
<gene>
    <name evidence="5" type="ORF">DRW41_04205</name>
</gene>
<keyword evidence="3" id="KW-0472">Membrane</keyword>
<evidence type="ECO:0000256" key="2">
    <source>
        <dbReference type="ARBA" id="ARBA00007400"/>
    </source>
</evidence>
<sequence>MARKYDLDWLRVLATFAVFSYHILMFFNPWPWHVKNDDTGSIGVLIASLVIGMWIMPLFFAISGMTTSISFQKRPVKSYVKERLSRLGIPLLFGVVVLTPPQVYAESISHQQFDSSFLAFMGHYFNGPYLDIGGEGNFAFVGLHLWYLLVLLVFTFVTLPLFKRIPAKKDRSIPAVGLLLFAVLPLAAAASLVDIVNLGGYDIAFYLVIFLYGYYYFSTESFVRITEKHFVLNILVAVLATSLYILLYMQSLYGGGFSERLAFWGTKAAASYFTMMVFFTLARRHLTGKNKFLVY</sequence>
<dbReference type="RefSeq" id="WP_115450684.1">
    <property type="nucleotide sequence ID" value="NZ_QNQT01000001.1"/>
</dbReference>
<dbReference type="InterPro" id="IPR050623">
    <property type="entry name" value="Glucan_succinyl_AcylTrfase"/>
</dbReference>
<comment type="similarity">
    <text evidence="2">Belongs to the acyltransferase 3 family.</text>
</comment>
<evidence type="ECO:0000313" key="6">
    <source>
        <dbReference type="Proteomes" id="UP000257144"/>
    </source>
</evidence>
<protein>
    <submittedName>
        <fullName evidence="5">Acyltransferase</fullName>
    </submittedName>
</protein>
<evidence type="ECO:0000259" key="4">
    <source>
        <dbReference type="Pfam" id="PF01757"/>
    </source>
</evidence>
<evidence type="ECO:0000313" key="5">
    <source>
        <dbReference type="EMBL" id="RDU38769.1"/>
    </source>
</evidence>
<comment type="caution">
    <text evidence="5">The sequence shown here is derived from an EMBL/GenBank/DDBJ whole genome shotgun (WGS) entry which is preliminary data.</text>
</comment>
<evidence type="ECO:0000256" key="3">
    <source>
        <dbReference type="SAM" id="Phobius"/>
    </source>
</evidence>
<feature type="transmembrane region" description="Helical" evidence="3">
    <location>
        <begin position="12"/>
        <end position="30"/>
    </location>
</feature>
<organism evidence="5 6">
    <name type="scientific">Neobacillus piezotolerans</name>
    <dbReference type="NCBI Taxonomy" id="2259171"/>
    <lineage>
        <taxon>Bacteria</taxon>
        <taxon>Bacillati</taxon>
        <taxon>Bacillota</taxon>
        <taxon>Bacilli</taxon>
        <taxon>Bacillales</taxon>
        <taxon>Bacillaceae</taxon>
        <taxon>Neobacillus</taxon>
    </lineage>
</organism>
<keyword evidence="6" id="KW-1185">Reference proteome</keyword>
<feature type="transmembrane region" description="Helical" evidence="3">
    <location>
        <begin position="84"/>
        <end position="104"/>
    </location>
</feature>
<evidence type="ECO:0000256" key="1">
    <source>
        <dbReference type="ARBA" id="ARBA00004370"/>
    </source>
</evidence>
<name>A0A3D8GX38_9BACI</name>
<accession>A0A3D8GX38</accession>
<comment type="subcellular location">
    <subcellularLocation>
        <location evidence="1">Membrane</location>
    </subcellularLocation>
</comment>
<dbReference type="InterPro" id="IPR002656">
    <property type="entry name" value="Acyl_transf_3_dom"/>
</dbReference>
<proteinExistence type="inferred from homology"/>
<keyword evidence="3" id="KW-0812">Transmembrane</keyword>
<feature type="transmembrane region" description="Helical" evidence="3">
    <location>
        <begin position="198"/>
        <end position="217"/>
    </location>
</feature>
<dbReference type="GO" id="GO:0016747">
    <property type="term" value="F:acyltransferase activity, transferring groups other than amino-acyl groups"/>
    <property type="evidence" value="ECO:0007669"/>
    <property type="project" value="InterPro"/>
</dbReference>